<feature type="domain" description="ABM" evidence="1">
    <location>
        <begin position="13"/>
        <end position="101"/>
    </location>
</feature>
<dbReference type="PROSITE" id="PS51725">
    <property type="entry name" value="ABM"/>
    <property type="match status" value="1"/>
</dbReference>
<dbReference type="AlphaFoldDB" id="A0A6N7Z126"/>
<sequence>MKPLSDRRPEDMITEIVQLSIDPAKADQFPAAWHDASKEYFSQPGCHGVRLLHSTEAPGNFAGVVGWDSKEAVDAAVSSDIGKKFLGWLGPQLTAAPVVTLYTEK</sequence>
<dbReference type="Gene3D" id="3.30.70.100">
    <property type="match status" value="1"/>
</dbReference>
<organism evidence="2 3">
    <name type="scientific">Amycolatopsis pithecellobii</name>
    <dbReference type="NCBI Taxonomy" id="664692"/>
    <lineage>
        <taxon>Bacteria</taxon>
        <taxon>Bacillati</taxon>
        <taxon>Actinomycetota</taxon>
        <taxon>Actinomycetes</taxon>
        <taxon>Pseudonocardiales</taxon>
        <taxon>Pseudonocardiaceae</taxon>
        <taxon>Amycolatopsis</taxon>
    </lineage>
</organism>
<dbReference type="Pfam" id="PF03992">
    <property type="entry name" value="ABM"/>
    <property type="match status" value="1"/>
</dbReference>
<evidence type="ECO:0000313" key="2">
    <source>
        <dbReference type="EMBL" id="MTD54449.1"/>
    </source>
</evidence>
<dbReference type="InterPro" id="IPR007138">
    <property type="entry name" value="ABM_dom"/>
</dbReference>
<evidence type="ECO:0000313" key="3">
    <source>
        <dbReference type="Proteomes" id="UP000440096"/>
    </source>
</evidence>
<dbReference type="RefSeq" id="WP_154756668.1">
    <property type="nucleotide sequence ID" value="NZ_WMBA01000012.1"/>
</dbReference>
<accession>A0A6N7Z126</accession>
<reference evidence="2 3" key="1">
    <citation type="submission" date="2019-11" db="EMBL/GenBank/DDBJ databases">
        <title>Draft genome of Amycolatopsis RM579.</title>
        <authorList>
            <person name="Duangmal K."/>
            <person name="Mingma R."/>
        </authorList>
    </citation>
    <scope>NUCLEOTIDE SEQUENCE [LARGE SCALE GENOMIC DNA]</scope>
    <source>
        <strain evidence="2 3">RM579</strain>
    </source>
</reference>
<dbReference type="OrthoDB" id="9798157at2"/>
<name>A0A6N7Z126_9PSEU</name>
<proteinExistence type="predicted"/>
<dbReference type="EMBL" id="WMBA01000012">
    <property type="protein sequence ID" value="MTD54449.1"/>
    <property type="molecule type" value="Genomic_DNA"/>
</dbReference>
<gene>
    <name evidence="2" type="ORF">GKO32_10745</name>
</gene>
<dbReference type="SUPFAM" id="SSF54909">
    <property type="entry name" value="Dimeric alpha+beta barrel"/>
    <property type="match status" value="1"/>
</dbReference>
<comment type="caution">
    <text evidence="2">The sequence shown here is derived from an EMBL/GenBank/DDBJ whole genome shotgun (WGS) entry which is preliminary data.</text>
</comment>
<protein>
    <recommendedName>
        <fullName evidence="1">ABM domain-containing protein</fullName>
    </recommendedName>
</protein>
<dbReference type="Proteomes" id="UP000440096">
    <property type="component" value="Unassembled WGS sequence"/>
</dbReference>
<keyword evidence="3" id="KW-1185">Reference proteome</keyword>
<dbReference type="InterPro" id="IPR011008">
    <property type="entry name" value="Dimeric_a/b-barrel"/>
</dbReference>
<evidence type="ECO:0000259" key="1">
    <source>
        <dbReference type="PROSITE" id="PS51725"/>
    </source>
</evidence>